<protein>
    <submittedName>
        <fullName evidence="7">ATPase subunit of ABC transporter with duplicated ATPase domains</fullName>
    </submittedName>
</protein>
<evidence type="ECO:0000313" key="8">
    <source>
        <dbReference type="EMBL" id="MDR6837309.1"/>
    </source>
</evidence>
<keyword evidence="2" id="KW-0677">Repeat</keyword>
<dbReference type="CDD" id="cd03221">
    <property type="entry name" value="ABCF_EF-3"/>
    <property type="match status" value="1"/>
</dbReference>
<keyword evidence="1" id="KW-1003">Cell membrane</keyword>
<feature type="compositionally biased region" description="Basic and acidic residues" evidence="5">
    <location>
        <begin position="224"/>
        <end position="233"/>
    </location>
</feature>
<dbReference type="GO" id="GO:0016887">
    <property type="term" value="F:ATP hydrolysis activity"/>
    <property type="evidence" value="ECO:0007669"/>
    <property type="project" value="InterPro"/>
</dbReference>
<dbReference type="PANTHER" id="PTHR19211">
    <property type="entry name" value="ATP-BINDING TRANSPORT PROTEIN-RELATED"/>
    <property type="match status" value="1"/>
</dbReference>
<dbReference type="EMBL" id="JAVDTS010000003">
    <property type="protein sequence ID" value="MDR6837309.1"/>
    <property type="molecule type" value="Genomic_DNA"/>
</dbReference>
<dbReference type="InterPro" id="IPR017871">
    <property type="entry name" value="ABC_transporter-like_CS"/>
</dbReference>
<feature type="domain" description="AAA+ ATPase" evidence="6">
    <location>
        <begin position="294"/>
        <end position="462"/>
    </location>
</feature>
<dbReference type="InterPro" id="IPR003439">
    <property type="entry name" value="ABC_transporter-like_ATP-bd"/>
</dbReference>
<name>A0AAJ2BZV9_ACIDE</name>
<keyword evidence="9" id="KW-1185">Reference proteome</keyword>
<dbReference type="GO" id="GO:0005524">
    <property type="term" value="F:ATP binding"/>
    <property type="evidence" value="ECO:0007669"/>
    <property type="project" value="UniProtKB-KW"/>
</dbReference>
<keyword evidence="4" id="KW-0067">ATP-binding</keyword>
<proteinExistence type="predicted"/>
<evidence type="ECO:0000256" key="2">
    <source>
        <dbReference type="ARBA" id="ARBA00022737"/>
    </source>
</evidence>
<sequence>MAQDVPAEPGSTVADLAGLGPVLQALARLDAGLGTADDLVLAEGRWDLPARWTRALSALGLAGLSPGHAAHQLSGGERMRVALAGAFLSGADLLLLDEPTNHLDRPARRWLLEALAEWGGGALVASHDRELLADVGSILELSPAGLQRYGGNWALYQEQRAAEAAAARAALEHARTERSRGLRSLQREHDAQLRRAARGREEGRTANQASVLLDRKKNNAQAHAGREHERQQQERQRLNNAVREAAARVPPQVLPTLVLPQSTVPAGKLVLAFEDVQVPHAPPGQPRLDGTWSGPLRIAITGPNGCGKSSLLRLIASPDEPAAGSVRRPVRAAWLDQHHAALRSSQHGVLHHLQSLHTPLPEAVLRTHLAQLGLGADRVQRPACALSGGERMKAALACALWSGEPAQMLLLDEPTNHLDVEATQALQSALLAFTGAVIVVSHDMAFLQAVRPDRVWAWRPTGWDLDASLGDV</sequence>
<dbReference type="EMBL" id="JAVDTL010000006">
    <property type="protein sequence ID" value="MDR6768594.1"/>
    <property type="molecule type" value="Genomic_DNA"/>
</dbReference>
<dbReference type="SMART" id="SM00382">
    <property type="entry name" value="AAA"/>
    <property type="match status" value="1"/>
</dbReference>
<dbReference type="InterPro" id="IPR050611">
    <property type="entry name" value="ABCF"/>
</dbReference>
<evidence type="ECO:0000313" key="10">
    <source>
        <dbReference type="Proteomes" id="UP001253458"/>
    </source>
</evidence>
<evidence type="ECO:0000256" key="4">
    <source>
        <dbReference type="ARBA" id="ARBA00022840"/>
    </source>
</evidence>
<dbReference type="PANTHER" id="PTHR19211:SF6">
    <property type="entry name" value="BLL7188 PROTEIN"/>
    <property type="match status" value="1"/>
</dbReference>
<dbReference type="Gene3D" id="3.40.50.300">
    <property type="entry name" value="P-loop containing nucleotide triphosphate hydrolases"/>
    <property type="match status" value="2"/>
</dbReference>
<evidence type="ECO:0000256" key="1">
    <source>
        <dbReference type="ARBA" id="ARBA00022475"/>
    </source>
</evidence>
<dbReference type="PROSITE" id="PS00211">
    <property type="entry name" value="ABC_TRANSPORTER_1"/>
    <property type="match status" value="1"/>
</dbReference>
<evidence type="ECO:0000256" key="3">
    <source>
        <dbReference type="ARBA" id="ARBA00022741"/>
    </source>
</evidence>
<dbReference type="Proteomes" id="UP001253458">
    <property type="component" value="Unassembled WGS sequence"/>
</dbReference>
<gene>
    <name evidence="7" type="ORF">J2W88_003898</name>
    <name evidence="8" type="ORF">J2W93_002147</name>
</gene>
<dbReference type="SUPFAM" id="SSF52540">
    <property type="entry name" value="P-loop containing nucleoside triphosphate hydrolases"/>
    <property type="match status" value="2"/>
</dbReference>
<feature type="compositionally biased region" description="Basic and acidic residues" evidence="5">
    <location>
        <begin position="175"/>
        <end position="204"/>
    </location>
</feature>
<keyword evidence="3" id="KW-0547">Nucleotide-binding</keyword>
<dbReference type="InterPro" id="IPR027417">
    <property type="entry name" value="P-loop_NTPase"/>
</dbReference>
<feature type="region of interest" description="Disordered" evidence="5">
    <location>
        <begin position="175"/>
        <end position="233"/>
    </location>
</feature>
<dbReference type="Pfam" id="PF00005">
    <property type="entry name" value="ABC_tran"/>
    <property type="match status" value="2"/>
</dbReference>
<dbReference type="Proteomes" id="UP001249076">
    <property type="component" value="Unassembled WGS sequence"/>
</dbReference>
<evidence type="ECO:0000313" key="7">
    <source>
        <dbReference type="EMBL" id="MDR6768594.1"/>
    </source>
</evidence>
<keyword evidence="1" id="KW-0472">Membrane</keyword>
<dbReference type="InterPro" id="IPR003593">
    <property type="entry name" value="AAA+_ATPase"/>
</dbReference>
<comment type="caution">
    <text evidence="7">The sequence shown here is derived from an EMBL/GenBank/DDBJ whole genome shotgun (WGS) entry which is preliminary data.</text>
</comment>
<evidence type="ECO:0000259" key="6">
    <source>
        <dbReference type="SMART" id="SM00382"/>
    </source>
</evidence>
<organism evidence="7 10">
    <name type="scientific">Acidovorax delafieldii</name>
    <name type="common">Pseudomonas delafieldii</name>
    <dbReference type="NCBI Taxonomy" id="47920"/>
    <lineage>
        <taxon>Bacteria</taxon>
        <taxon>Pseudomonadati</taxon>
        <taxon>Pseudomonadota</taxon>
        <taxon>Betaproteobacteria</taxon>
        <taxon>Burkholderiales</taxon>
        <taxon>Comamonadaceae</taxon>
        <taxon>Acidovorax</taxon>
    </lineage>
</organism>
<reference evidence="7 9" key="1">
    <citation type="submission" date="2023-07" db="EMBL/GenBank/DDBJ databases">
        <title>Sorghum-associated microbial communities from plants grown in Nebraska, USA.</title>
        <authorList>
            <person name="Schachtman D."/>
        </authorList>
    </citation>
    <scope>NUCLEOTIDE SEQUENCE</scope>
    <source>
        <strain evidence="8 9">BE105</strain>
        <strain evidence="7">BE69</strain>
    </source>
</reference>
<evidence type="ECO:0000313" key="9">
    <source>
        <dbReference type="Proteomes" id="UP001249076"/>
    </source>
</evidence>
<dbReference type="AlphaFoldDB" id="A0AAJ2BZV9"/>
<evidence type="ECO:0000256" key="5">
    <source>
        <dbReference type="SAM" id="MobiDB-lite"/>
    </source>
</evidence>
<accession>A0AAJ2BZV9</accession>